<accession>A0A3M8CRN1</accession>
<protein>
    <submittedName>
        <fullName evidence="1">Uncharacterized protein</fullName>
    </submittedName>
</protein>
<dbReference type="Proteomes" id="UP000281915">
    <property type="component" value="Unassembled WGS sequence"/>
</dbReference>
<evidence type="ECO:0000313" key="2">
    <source>
        <dbReference type="Proteomes" id="UP000281915"/>
    </source>
</evidence>
<reference evidence="1 2" key="1">
    <citation type="submission" date="2018-10" db="EMBL/GenBank/DDBJ databases">
        <title>Phylogenomics of Brevibacillus.</title>
        <authorList>
            <person name="Dunlap C."/>
        </authorList>
    </citation>
    <scope>NUCLEOTIDE SEQUENCE [LARGE SCALE GENOMIC DNA]</scope>
    <source>
        <strain evidence="1 2">JCM 15085</strain>
    </source>
</reference>
<gene>
    <name evidence="1" type="ORF">EDM58_11560</name>
</gene>
<dbReference type="RefSeq" id="WP_122913480.1">
    <property type="nucleotide sequence ID" value="NZ_RHHT01000025.1"/>
</dbReference>
<proteinExistence type="predicted"/>
<name>A0A3M8CRN1_9BACL</name>
<dbReference type="EMBL" id="RHHT01000025">
    <property type="protein sequence ID" value="RNB78430.1"/>
    <property type="molecule type" value="Genomic_DNA"/>
</dbReference>
<sequence>MNLFDRLFSSYKCLVYTALGNEAYLRVAYRLDAAGVSFRTRTHSDWGRHNREFFPLEEHVQYDIYVKREDEHKAQQAIFS</sequence>
<dbReference type="AlphaFoldDB" id="A0A3M8CRN1"/>
<comment type="caution">
    <text evidence="1">The sequence shown here is derived from an EMBL/GenBank/DDBJ whole genome shotgun (WGS) entry which is preliminary data.</text>
</comment>
<evidence type="ECO:0000313" key="1">
    <source>
        <dbReference type="EMBL" id="RNB78430.1"/>
    </source>
</evidence>
<organism evidence="1 2">
    <name type="scientific">Brevibacillus panacihumi</name>
    <dbReference type="NCBI Taxonomy" id="497735"/>
    <lineage>
        <taxon>Bacteria</taxon>
        <taxon>Bacillati</taxon>
        <taxon>Bacillota</taxon>
        <taxon>Bacilli</taxon>
        <taxon>Bacillales</taxon>
        <taxon>Paenibacillaceae</taxon>
        <taxon>Brevibacillus</taxon>
    </lineage>
</organism>